<reference evidence="2" key="1">
    <citation type="journal article" date="2022" name="Mol. Ecol. Resour.">
        <title>The genomes of chicory, endive, great burdock and yacon provide insights into Asteraceae palaeo-polyploidization history and plant inulin production.</title>
        <authorList>
            <person name="Fan W."/>
            <person name="Wang S."/>
            <person name="Wang H."/>
            <person name="Wang A."/>
            <person name="Jiang F."/>
            <person name="Liu H."/>
            <person name="Zhao H."/>
            <person name="Xu D."/>
            <person name="Zhang Y."/>
        </authorList>
    </citation>
    <scope>NUCLEOTIDE SEQUENCE [LARGE SCALE GENOMIC DNA]</scope>
    <source>
        <strain evidence="2">cv. Yunnan</strain>
    </source>
</reference>
<dbReference type="EMBL" id="CM042036">
    <property type="protein sequence ID" value="KAI3745497.1"/>
    <property type="molecule type" value="Genomic_DNA"/>
</dbReference>
<comment type="caution">
    <text evidence="1">The sequence shown here is derived from an EMBL/GenBank/DDBJ whole genome shotgun (WGS) entry which is preliminary data.</text>
</comment>
<dbReference type="Proteomes" id="UP001056120">
    <property type="component" value="Linkage Group LG19"/>
</dbReference>
<organism evidence="1 2">
    <name type="scientific">Smallanthus sonchifolius</name>
    <dbReference type="NCBI Taxonomy" id="185202"/>
    <lineage>
        <taxon>Eukaryota</taxon>
        <taxon>Viridiplantae</taxon>
        <taxon>Streptophyta</taxon>
        <taxon>Embryophyta</taxon>
        <taxon>Tracheophyta</taxon>
        <taxon>Spermatophyta</taxon>
        <taxon>Magnoliopsida</taxon>
        <taxon>eudicotyledons</taxon>
        <taxon>Gunneridae</taxon>
        <taxon>Pentapetalae</taxon>
        <taxon>asterids</taxon>
        <taxon>campanulids</taxon>
        <taxon>Asterales</taxon>
        <taxon>Asteraceae</taxon>
        <taxon>Asteroideae</taxon>
        <taxon>Heliantheae alliance</taxon>
        <taxon>Millerieae</taxon>
        <taxon>Smallanthus</taxon>
    </lineage>
</organism>
<sequence>MKASLSLSKHTSSYFSKNPDLIVSLFIEPAEHERRFTDLALSALIITDLAVLALIIRSSSVNSASYGSDSNAVVDNWKPISGSGAVDVIVPDVQDVYTPLQTDVIVQLSKCRQHLDLLLESIPTMFQNNKTTDSTFGVGIQPAVWDGF</sequence>
<keyword evidence="2" id="KW-1185">Reference proteome</keyword>
<name>A0ACB9DGT1_9ASTR</name>
<reference evidence="1 2" key="2">
    <citation type="journal article" date="2022" name="Mol. Ecol. Resour.">
        <title>The genomes of chicory, endive, great burdock and yacon provide insights into Asteraceae paleo-polyploidization history and plant inulin production.</title>
        <authorList>
            <person name="Fan W."/>
            <person name="Wang S."/>
            <person name="Wang H."/>
            <person name="Wang A."/>
            <person name="Jiang F."/>
            <person name="Liu H."/>
            <person name="Zhao H."/>
            <person name="Xu D."/>
            <person name="Zhang Y."/>
        </authorList>
    </citation>
    <scope>NUCLEOTIDE SEQUENCE [LARGE SCALE GENOMIC DNA]</scope>
    <source>
        <strain evidence="2">cv. Yunnan</strain>
        <tissue evidence="1">Leaves</tissue>
    </source>
</reference>
<protein>
    <submittedName>
        <fullName evidence="1">Uncharacterized protein</fullName>
    </submittedName>
</protein>
<evidence type="ECO:0000313" key="2">
    <source>
        <dbReference type="Proteomes" id="UP001056120"/>
    </source>
</evidence>
<evidence type="ECO:0000313" key="1">
    <source>
        <dbReference type="EMBL" id="KAI3745497.1"/>
    </source>
</evidence>
<accession>A0ACB9DGT1</accession>
<gene>
    <name evidence="1" type="ORF">L1987_58611</name>
</gene>
<proteinExistence type="predicted"/>